<dbReference type="STRING" id="4795.A0A225WU29"/>
<evidence type="ECO:0000259" key="1">
    <source>
        <dbReference type="PROSITE" id="PS50188"/>
    </source>
</evidence>
<dbReference type="SUPFAM" id="SSF49899">
    <property type="entry name" value="Concanavalin A-like lectins/glucanases"/>
    <property type="match status" value="1"/>
</dbReference>
<dbReference type="InterPro" id="IPR013320">
    <property type="entry name" value="ConA-like_dom_sf"/>
</dbReference>
<dbReference type="InterPro" id="IPR043136">
    <property type="entry name" value="B30.2/SPRY_sf"/>
</dbReference>
<dbReference type="InterPro" id="IPR001870">
    <property type="entry name" value="B30.2/SPRY"/>
</dbReference>
<name>A0A225WU29_9STRA</name>
<reference evidence="3" key="1">
    <citation type="submission" date="2017-03" db="EMBL/GenBank/DDBJ databases">
        <title>Phytopthora megakarya and P. palmivora, two closely related causual agents of cacao black pod achieved similar genome size and gene model numbers by different mechanisms.</title>
        <authorList>
            <person name="Ali S."/>
            <person name="Shao J."/>
            <person name="Larry D.J."/>
            <person name="Kronmiller B."/>
            <person name="Shen D."/>
            <person name="Strem M.D."/>
            <person name="Melnick R.L."/>
            <person name="Guiltinan M.J."/>
            <person name="Tyler B.M."/>
            <person name="Meinhardt L.W."/>
            <person name="Bailey B.A."/>
        </authorList>
    </citation>
    <scope>NUCLEOTIDE SEQUENCE [LARGE SCALE GENOMIC DNA]</scope>
    <source>
        <strain evidence="3">zdho120</strain>
    </source>
</reference>
<evidence type="ECO:0000313" key="3">
    <source>
        <dbReference type="Proteomes" id="UP000198211"/>
    </source>
</evidence>
<accession>A0A225WU29</accession>
<feature type="domain" description="B30.2/SPRY" evidence="1">
    <location>
        <begin position="176"/>
        <end position="394"/>
    </location>
</feature>
<dbReference type="OrthoDB" id="258495at2759"/>
<dbReference type="EMBL" id="NBNE01000307">
    <property type="protein sequence ID" value="OWZ20599.1"/>
    <property type="molecule type" value="Genomic_DNA"/>
</dbReference>
<dbReference type="PROSITE" id="PS50188">
    <property type="entry name" value="B302_SPRY"/>
    <property type="match status" value="1"/>
</dbReference>
<gene>
    <name evidence="2" type="ORF">PHMEG_0004955</name>
</gene>
<dbReference type="Proteomes" id="UP000198211">
    <property type="component" value="Unassembled WGS sequence"/>
</dbReference>
<dbReference type="InterPro" id="IPR003877">
    <property type="entry name" value="SPRY_dom"/>
</dbReference>
<proteinExistence type="predicted"/>
<comment type="caution">
    <text evidence="2">The sequence shown here is derived from an EMBL/GenBank/DDBJ whole genome shotgun (WGS) entry which is preliminary data.</text>
</comment>
<keyword evidence="3" id="KW-1185">Reference proteome</keyword>
<protein>
    <recommendedName>
        <fullName evidence="1">B30.2/SPRY domain-containing protein</fullName>
    </recommendedName>
</protein>
<dbReference type="Pfam" id="PF00622">
    <property type="entry name" value="SPRY"/>
    <property type="match status" value="1"/>
</dbReference>
<dbReference type="CDD" id="cd12885">
    <property type="entry name" value="SPRY_RanBP_like"/>
    <property type="match status" value="1"/>
</dbReference>
<dbReference type="AlphaFoldDB" id="A0A225WU29"/>
<dbReference type="Gene3D" id="2.60.120.920">
    <property type="match status" value="1"/>
</dbReference>
<evidence type="ECO:0000313" key="2">
    <source>
        <dbReference type="EMBL" id="OWZ20599.1"/>
    </source>
</evidence>
<sequence>MLSLLSSSLPSPVPKAARPTHLNSFVVLTKKPSSFRLSRRRYSIASSCSTASNSSDDESDTDLEADDCCVVYESYAAVAKRNSHASSVRWSDLQRSQNSGEVASLLVALRLKRRHTRDGQTLELAALELCFEFLTLAELQAAAQVCVAFHDVAASSEMLFTGLYSRQWRHKMLPETYVKLPYQNQLALCTARRSDETYELSTRSAVTHLSDGMYHVKNNSMLRSFDKGAVDSIRGVKKLPLLSCARALQKKVSYYEVILKGCGSVGLASVSDPTTRNAYGFGSGEHVGWKGVSYAYHGNDGDFVFNDGAKPYGGDWTAFGPSWGCATAQSDQEKTQMFTVGCGLDVEKHQIFFTLDGAMVGVVPTALLPGDYAAAVSLHAFGDEAVINAGAAPFLFDIEGFCASP</sequence>
<dbReference type="InterPro" id="IPR044736">
    <property type="entry name" value="Gid1/RanBPM/SPLA_SPRY"/>
</dbReference>
<organism evidence="2 3">
    <name type="scientific">Phytophthora megakarya</name>
    <dbReference type="NCBI Taxonomy" id="4795"/>
    <lineage>
        <taxon>Eukaryota</taxon>
        <taxon>Sar</taxon>
        <taxon>Stramenopiles</taxon>
        <taxon>Oomycota</taxon>
        <taxon>Peronosporomycetes</taxon>
        <taxon>Peronosporales</taxon>
        <taxon>Peronosporaceae</taxon>
        <taxon>Phytophthora</taxon>
    </lineage>
</organism>